<gene>
    <name evidence="1" type="ORF">G4Y79_22210</name>
</gene>
<dbReference type="SUPFAM" id="SSF54211">
    <property type="entry name" value="Ribosomal protein S5 domain 2-like"/>
    <property type="match status" value="1"/>
</dbReference>
<dbReference type="RefSeq" id="WP_195170434.1">
    <property type="nucleotide sequence ID" value="NZ_CP062983.1"/>
</dbReference>
<dbReference type="InterPro" id="IPR020568">
    <property type="entry name" value="Ribosomal_Su5_D2-typ_SF"/>
</dbReference>
<sequence length="150" mass="16753">MQTINPPLRLLASFTDAYGTTPTQILQVPGRDMWMAATVVETGKICIVAPDLEARTTFDRRSARTQRSTTNRPLPRWATYCAGALLKLAYEQMELPGANIAIVGAEPSGPRYVYTLGMAFVAIVLNHFQQEYDSDRLIDVIEAVRRDYIS</sequence>
<proteinExistence type="predicted"/>
<reference evidence="1 2" key="1">
    <citation type="submission" date="2020-02" db="EMBL/GenBank/DDBJ databases">
        <authorList>
            <person name="Zheng R.K."/>
            <person name="Sun C.M."/>
        </authorList>
    </citation>
    <scope>NUCLEOTIDE SEQUENCE [LARGE SCALE GENOMIC DNA]</scope>
    <source>
        <strain evidence="2">rifampicinis</strain>
    </source>
</reference>
<organism evidence="1 2">
    <name type="scientific">Phototrophicus methaneseepsis</name>
    <dbReference type="NCBI Taxonomy" id="2710758"/>
    <lineage>
        <taxon>Bacteria</taxon>
        <taxon>Bacillati</taxon>
        <taxon>Chloroflexota</taxon>
        <taxon>Candidatus Thermofontia</taxon>
        <taxon>Phototrophicales</taxon>
        <taxon>Phototrophicaceae</taxon>
        <taxon>Phototrophicus</taxon>
    </lineage>
</organism>
<keyword evidence="2" id="KW-1185">Reference proteome</keyword>
<evidence type="ECO:0000313" key="2">
    <source>
        <dbReference type="Proteomes" id="UP000594468"/>
    </source>
</evidence>
<dbReference type="AlphaFoldDB" id="A0A7S8IDA1"/>
<dbReference type="Proteomes" id="UP000594468">
    <property type="component" value="Chromosome"/>
</dbReference>
<dbReference type="KEGG" id="pmet:G4Y79_22210"/>
<name>A0A7S8IDA1_9CHLR</name>
<dbReference type="EMBL" id="CP062983">
    <property type="protein sequence ID" value="QPC82365.1"/>
    <property type="molecule type" value="Genomic_DNA"/>
</dbReference>
<evidence type="ECO:0000313" key="1">
    <source>
        <dbReference type="EMBL" id="QPC82365.1"/>
    </source>
</evidence>
<protein>
    <submittedName>
        <fullName evidence="1">Uncharacterized protein</fullName>
    </submittedName>
</protein>
<accession>A0A7S8IDA1</accession>